<evidence type="ECO:0000313" key="3">
    <source>
        <dbReference type="Proteomes" id="UP000235036"/>
    </source>
</evidence>
<sequence length="140" mass="16197">MIKPTDTDKEQFDIFLKQVMSHWQKPASIFDSYTTQRQKMMLDRLRLQAQIMLIVGLTVIAFFLWVNLQAAGKISALKIGLVVELIIGACWFLCQNNFGRRYPQIIFLTLCWSVTCIAQIGTALLFNVLEPRNWIKKICL</sequence>
<organism evidence="2 3">
    <name type="scientific">Fischerella muscicola CCMEE 5323</name>
    <dbReference type="NCBI Taxonomy" id="2019572"/>
    <lineage>
        <taxon>Bacteria</taxon>
        <taxon>Bacillati</taxon>
        <taxon>Cyanobacteriota</taxon>
        <taxon>Cyanophyceae</taxon>
        <taxon>Nostocales</taxon>
        <taxon>Hapalosiphonaceae</taxon>
        <taxon>Fischerella</taxon>
    </lineage>
</organism>
<dbReference type="EMBL" id="NRQW01000473">
    <property type="protein sequence ID" value="PLZ86266.1"/>
    <property type="molecule type" value="Genomic_DNA"/>
</dbReference>
<keyword evidence="1" id="KW-0472">Membrane</keyword>
<evidence type="ECO:0000256" key="1">
    <source>
        <dbReference type="SAM" id="Phobius"/>
    </source>
</evidence>
<evidence type="ECO:0000313" key="2">
    <source>
        <dbReference type="EMBL" id="PLZ86266.1"/>
    </source>
</evidence>
<feature type="transmembrane region" description="Helical" evidence="1">
    <location>
        <begin position="47"/>
        <end position="68"/>
    </location>
</feature>
<proteinExistence type="predicted"/>
<name>A0A2N6JYV8_FISMU</name>
<feature type="transmembrane region" description="Helical" evidence="1">
    <location>
        <begin position="105"/>
        <end position="126"/>
    </location>
</feature>
<dbReference type="RefSeq" id="WP_016869461.1">
    <property type="nucleotide sequence ID" value="NZ_CAWNVR010000594.1"/>
</dbReference>
<dbReference type="Proteomes" id="UP000235036">
    <property type="component" value="Unassembled WGS sequence"/>
</dbReference>
<protein>
    <submittedName>
        <fullName evidence="2">Uncharacterized protein</fullName>
    </submittedName>
</protein>
<keyword evidence="1" id="KW-1133">Transmembrane helix</keyword>
<accession>A0A2N6JYV8</accession>
<keyword evidence="1" id="KW-0812">Transmembrane</keyword>
<keyword evidence="3" id="KW-1185">Reference proteome</keyword>
<dbReference type="AlphaFoldDB" id="A0A2N6JYV8"/>
<gene>
    <name evidence="2" type="ORF">CEN44_20390</name>
</gene>
<feature type="transmembrane region" description="Helical" evidence="1">
    <location>
        <begin position="74"/>
        <end position="93"/>
    </location>
</feature>
<reference evidence="2 3" key="1">
    <citation type="submission" date="2017-08" db="EMBL/GenBank/DDBJ databases">
        <title>Genomes of Fischerella (Mastigocladus) sp. strains.</title>
        <authorList>
            <person name="Miller S.R."/>
        </authorList>
    </citation>
    <scope>NUCLEOTIDE SEQUENCE [LARGE SCALE GENOMIC DNA]</scope>
    <source>
        <strain evidence="2 3">CCMEE 5323</strain>
    </source>
</reference>
<comment type="caution">
    <text evidence="2">The sequence shown here is derived from an EMBL/GenBank/DDBJ whole genome shotgun (WGS) entry which is preliminary data.</text>
</comment>